<sequence>MNNYAGKNELRDFLFEKAHHYEARWFIDDDPIQIPHLFSQKEDIEIAGFLTATLAWGKRTMILSACRQLMERMDMAPYDFIGGASHAEMAAMDGFVYRTFQNVDLVYFLKALRNIYTDYGGLHNVFFKGYSNGGVIEGLRCFREVFLSFGAPQRTGKHVANVAKQASAKRLNMFLRWMVRRPSPVDFGLWTNVEPADLLIPLDLHVARVARSLGILNRKQNDLKAVLELTNHLSEMRPEDPVSFDYALFGLGVYEKF</sequence>
<dbReference type="AlphaFoldDB" id="A0A2U2B9Z0"/>
<name>A0A2U2B9Z0_9BACT</name>
<proteinExistence type="predicted"/>
<dbReference type="RefSeq" id="WP_109263965.1">
    <property type="nucleotide sequence ID" value="NZ_QEWP01000005.1"/>
</dbReference>
<dbReference type="OrthoDB" id="9773332at2"/>
<reference evidence="1 2" key="1">
    <citation type="submission" date="2018-05" db="EMBL/GenBank/DDBJ databases">
        <title>Marinilabilia rubrum sp. nov., isolated from saltern sediment.</title>
        <authorList>
            <person name="Zhang R."/>
        </authorList>
    </citation>
    <scope>NUCLEOTIDE SEQUENCE [LARGE SCALE GENOMIC DNA]</scope>
    <source>
        <strain evidence="1 2">WTE16</strain>
    </source>
</reference>
<keyword evidence="2" id="KW-1185">Reference proteome</keyword>
<evidence type="ECO:0000313" key="2">
    <source>
        <dbReference type="Proteomes" id="UP000244956"/>
    </source>
</evidence>
<dbReference type="Proteomes" id="UP000244956">
    <property type="component" value="Unassembled WGS sequence"/>
</dbReference>
<accession>A0A2U2B9Z0</accession>
<dbReference type="InterPro" id="IPR014127">
    <property type="entry name" value="CHP02757"/>
</dbReference>
<dbReference type="NCBIfam" id="TIGR02757">
    <property type="entry name" value="TIGR02757 family protein"/>
    <property type="match status" value="1"/>
</dbReference>
<dbReference type="EMBL" id="QEWP01000005">
    <property type="protein sequence ID" value="PWD99864.1"/>
    <property type="molecule type" value="Genomic_DNA"/>
</dbReference>
<evidence type="ECO:0000313" key="1">
    <source>
        <dbReference type="EMBL" id="PWD99864.1"/>
    </source>
</evidence>
<gene>
    <name evidence="1" type="ORF">DDZ16_08195</name>
</gene>
<protein>
    <submittedName>
        <fullName evidence="1">TIGR02757 family protein</fullName>
    </submittedName>
</protein>
<organism evidence="1 2">
    <name type="scientific">Marinilabilia rubra</name>
    <dbReference type="NCBI Taxonomy" id="2162893"/>
    <lineage>
        <taxon>Bacteria</taxon>
        <taxon>Pseudomonadati</taxon>
        <taxon>Bacteroidota</taxon>
        <taxon>Bacteroidia</taxon>
        <taxon>Marinilabiliales</taxon>
        <taxon>Marinilabiliaceae</taxon>
        <taxon>Marinilabilia</taxon>
    </lineage>
</organism>
<dbReference type="Pfam" id="PF09674">
    <property type="entry name" value="DUF2400"/>
    <property type="match status" value="1"/>
</dbReference>
<comment type="caution">
    <text evidence="1">The sequence shown here is derived from an EMBL/GenBank/DDBJ whole genome shotgun (WGS) entry which is preliminary data.</text>
</comment>